<feature type="compositionally biased region" description="Pro residues" evidence="4">
    <location>
        <begin position="455"/>
        <end position="470"/>
    </location>
</feature>
<evidence type="ECO:0000256" key="1">
    <source>
        <dbReference type="ARBA" id="ARBA00022737"/>
    </source>
</evidence>
<keyword evidence="7" id="KW-1185">Reference proteome</keyword>
<keyword evidence="1" id="KW-0677">Repeat</keyword>
<proteinExistence type="predicted"/>
<feature type="compositionally biased region" description="Low complexity" evidence="4">
    <location>
        <begin position="412"/>
        <end position="433"/>
    </location>
</feature>
<feature type="domain" description="RRM" evidence="5">
    <location>
        <begin position="242"/>
        <end position="322"/>
    </location>
</feature>
<dbReference type="Proteomes" id="UP001485043">
    <property type="component" value="Unassembled WGS sequence"/>
</dbReference>
<dbReference type="PANTHER" id="PTHR15592">
    <property type="entry name" value="MATRIN 3/NUCLEAR PROTEIN 220-RELATED"/>
    <property type="match status" value="1"/>
</dbReference>
<evidence type="ECO:0000259" key="5">
    <source>
        <dbReference type="PROSITE" id="PS50102"/>
    </source>
</evidence>
<dbReference type="Pfam" id="PF11835">
    <property type="entry name" value="RRM_8"/>
    <property type="match status" value="1"/>
</dbReference>
<evidence type="ECO:0000313" key="7">
    <source>
        <dbReference type="Proteomes" id="UP001485043"/>
    </source>
</evidence>
<feature type="compositionally biased region" description="Pro residues" evidence="4">
    <location>
        <begin position="479"/>
        <end position="488"/>
    </location>
</feature>
<dbReference type="PROSITE" id="PS50102">
    <property type="entry name" value="RRM"/>
    <property type="match status" value="2"/>
</dbReference>
<evidence type="ECO:0000256" key="2">
    <source>
        <dbReference type="ARBA" id="ARBA00022884"/>
    </source>
</evidence>
<evidence type="ECO:0000256" key="4">
    <source>
        <dbReference type="SAM" id="MobiDB-lite"/>
    </source>
</evidence>
<evidence type="ECO:0000313" key="6">
    <source>
        <dbReference type="EMBL" id="KAK9861721.1"/>
    </source>
</evidence>
<dbReference type="SMART" id="SM00360">
    <property type="entry name" value="RRM"/>
    <property type="match status" value="2"/>
</dbReference>
<dbReference type="AlphaFoldDB" id="A0AAW1SZ21"/>
<organism evidence="6 7">
    <name type="scientific">Apatococcus fuscideae</name>
    <dbReference type="NCBI Taxonomy" id="2026836"/>
    <lineage>
        <taxon>Eukaryota</taxon>
        <taxon>Viridiplantae</taxon>
        <taxon>Chlorophyta</taxon>
        <taxon>core chlorophytes</taxon>
        <taxon>Trebouxiophyceae</taxon>
        <taxon>Chlorellales</taxon>
        <taxon>Chlorellaceae</taxon>
        <taxon>Apatococcus</taxon>
    </lineage>
</organism>
<comment type="caution">
    <text evidence="6">The sequence shown here is derived from an EMBL/GenBank/DDBJ whole genome shotgun (WGS) entry which is preliminary data.</text>
</comment>
<feature type="compositionally biased region" description="Gly residues" evidence="4">
    <location>
        <begin position="434"/>
        <end position="451"/>
    </location>
</feature>
<evidence type="ECO:0000256" key="3">
    <source>
        <dbReference type="PROSITE-ProRule" id="PRU00176"/>
    </source>
</evidence>
<accession>A0AAW1SZ21</accession>
<protein>
    <recommendedName>
        <fullName evidence="5">RRM domain-containing protein</fullName>
    </recommendedName>
</protein>
<dbReference type="InterPro" id="IPR035979">
    <property type="entry name" value="RBD_domain_sf"/>
</dbReference>
<dbReference type="InterPro" id="IPR021790">
    <property type="entry name" value="PTBP1-like_RRM2"/>
</dbReference>
<dbReference type="EMBL" id="JALJOV010000711">
    <property type="protein sequence ID" value="KAK9861721.1"/>
    <property type="molecule type" value="Genomic_DNA"/>
</dbReference>
<name>A0AAW1SZ21_9CHLO</name>
<feature type="region of interest" description="Disordered" evidence="4">
    <location>
        <begin position="400"/>
        <end position="542"/>
    </location>
</feature>
<dbReference type="Pfam" id="PF13893">
    <property type="entry name" value="RRM_5"/>
    <property type="match status" value="1"/>
</dbReference>
<dbReference type="Gene3D" id="3.30.70.330">
    <property type="match status" value="3"/>
</dbReference>
<dbReference type="GO" id="GO:0003723">
    <property type="term" value="F:RNA binding"/>
    <property type="evidence" value="ECO:0007669"/>
    <property type="project" value="UniProtKB-UniRule"/>
</dbReference>
<sequence length="542" mass="57275">MATIRPNKVRTSPVLHIRNLPYETTEEELKELCQPFGKLVQTKLNVGANKNQAFVEFTDMNAAIQMVSYYASSADPAKVRGKTVYLQYSTRQEIVNSKTQGDTPSNVLLVTLEALMPDIVITIDTLHLVFSAFGFVCKIATFEKSAGFQALIQYADRDTAEQVRHHLDGRHIPRQLLNDTPNPPMLKISFSQHTDLNVKFQSHRSRDYTNPYLPVAPSAGDPNLATMGMSGGSGGGGNPSDGNVLLCSIENQMYPVTVDPLHTVFSPYGAVQKIAIFEKNNGWQALIQYADPVSAANAKTALEGHAIYDGGYNRLKIAYSVHRDLNVKGNNERSRDYTLPEPGTSYAGAAMQPGSAYAGNGFMGGADGAPATNGTNLNITGAEYEQAHESISRAAQAVANGQPNPLNAPSLMGQGPSMGQGPPMGMSSMQQMGGPMGGPPGMGGPIGGPLQMGGPPRPPMRPPGGPPPMANGPYSSFPGGPPLGPRGMPPQGGFPGGPPSHYQQGPPHPGGMFQGGPPQHGPGPNSFGGPPPGHPSWGPPRF</sequence>
<keyword evidence="2 3" id="KW-0694">RNA-binding</keyword>
<dbReference type="SUPFAM" id="SSF54928">
    <property type="entry name" value="RNA-binding domain, RBD"/>
    <property type="match status" value="3"/>
</dbReference>
<reference evidence="6 7" key="1">
    <citation type="journal article" date="2024" name="Nat. Commun.">
        <title>Phylogenomics reveals the evolutionary origins of lichenization in chlorophyte algae.</title>
        <authorList>
            <person name="Puginier C."/>
            <person name="Libourel C."/>
            <person name="Otte J."/>
            <person name="Skaloud P."/>
            <person name="Haon M."/>
            <person name="Grisel S."/>
            <person name="Petersen M."/>
            <person name="Berrin J.G."/>
            <person name="Delaux P.M."/>
            <person name="Dal Grande F."/>
            <person name="Keller J."/>
        </authorList>
    </citation>
    <scope>NUCLEOTIDE SEQUENCE [LARGE SCALE GENOMIC DNA]</scope>
    <source>
        <strain evidence="6 7">SAG 2523</strain>
    </source>
</reference>
<dbReference type="InterPro" id="IPR000504">
    <property type="entry name" value="RRM_dom"/>
</dbReference>
<dbReference type="Pfam" id="PF00076">
    <property type="entry name" value="RRM_1"/>
    <property type="match status" value="1"/>
</dbReference>
<dbReference type="InterPro" id="IPR012677">
    <property type="entry name" value="Nucleotide-bd_a/b_plait_sf"/>
</dbReference>
<gene>
    <name evidence="6" type="ORF">WJX84_002519</name>
</gene>
<feature type="compositionally biased region" description="Pro residues" evidence="4">
    <location>
        <begin position="529"/>
        <end position="542"/>
    </location>
</feature>
<feature type="domain" description="RRM" evidence="5">
    <location>
        <begin position="13"/>
        <end position="91"/>
    </location>
</feature>